<dbReference type="SUPFAM" id="SSF117892">
    <property type="entry name" value="Band 7/SPFH domain"/>
    <property type="match status" value="1"/>
</dbReference>
<comment type="caution">
    <text evidence="4">The sequence shown here is derived from an EMBL/GenBank/DDBJ whole genome shotgun (WGS) entry which is preliminary data.</text>
</comment>
<keyword evidence="2" id="KW-1133">Transmembrane helix</keyword>
<feature type="domain" description="Band 7" evidence="3">
    <location>
        <begin position="49"/>
        <end position="218"/>
    </location>
</feature>
<comment type="subcellular location">
    <subcellularLocation>
        <location evidence="1">Membrane</location>
        <topology evidence="1">Single-pass membrane protein</topology>
    </subcellularLocation>
</comment>
<evidence type="ECO:0000256" key="2">
    <source>
        <dbReference type="SAM" id="Phobius"/>
    </source>
</evidence>
<gene>
    <name evidence="4" type="ORF">J8J14_15195</name>
</gene>
<dbReference type="InterPro" id="IPR001107">
    <property type="entry name" value="Band_7"/>
</dbReference>
<dbReference type="Gene3D" id="3.30.479.30">
    <property type="entry name" value="Band 7 domain"/>
    <property type="match status" value="1"/>
</dbReference>
<dbReference type="EMBL" id="JAGIZB010000014">
    <property type="protein sequence ID" value="MBP0446119.1"/>
    <property type="molecule type" value="Genomic_DNA"/>
</dbReference>
<keyword evidence="2" id="KW-0472">Membrane</keyword>
<name>A0ABS4AGY2_9PROT</name>
<dbReference type="InterPro" id="IPR036013">
    <property type="entry name" value="Band_7/SPFH_dom_sf"/>
</dbReference>
<organism evidence="4 5">
    <name type="scientific">Pararoseomonas baculiformis</name>
    <dbReference type="NCBI Taxonomy" id="2820812"/>
    <lineage>
        <taxon>Bacteria</taxon>
        <taxon>Pseudomonadati</taxon>
        <taxon>Pseudomonadota</taxon>
        <taxon>Alphaproteobacteria</taxon>
        <taxon>Acetobacterales</taxon>
        <taxon>Acetobacteraceae</taxon>
        <taxon>Pararoseomonas</taxon>
    </lineage>
</organism>
<evidence type="ECO:0000313" key="4">
    <source>
        <dbReference type="EMBL" id="MBP0446119.1"/>
    </source>
</evidence>
<dbReference type="Proteomes" id="UP000681594">
    <property type="component" value="Unassembled WGS sequence"/>
</dbReference>
<evidence type="ECO:0000313" key="5">
    <source>
        <dbReference type="Proteomes" id="UP000681594"/>
    </source>
</evidence>
<accession>A0ABS4AGY2</accession>
<dbReference type="Pfam" id="PF01145">
    <property type="entry name" value="Band_7"/>
    <property type="match status" value="1"/>
</dbReference>
<reference evidence="4 5" key="1">
    <citation type="submission" date="2021-03" db="EMBL/GenBank/DDBJ databases">
        <authorList>
            <person name="So Y."/>
        </authorList>
    </citation>
    <scope>NUCLEOTIDE SEQUENCE [LARGE SCALE GENOMIC DNA]</scope>
    <source>
        <strain evidence="4 5">SSH11</strain>
    </source>
</reference>
<evidence type="ECO:0000256" key="1">
    <source>
        <dbReference type="ARBA" id="ARBA00004167"/>
    </source>
</evidence>
<protein>
    <recommendedName>
        <fullName evidence="3">Band 7 domain-containing protein</fullName>
    </recommendedName>
</protein>
<keyword evidence="5" id="KW-1185">Reference proteome</keyword>
<feature type="transmembrane region" description="Helical" evidence="2">
    <location>
        <begin position="21"/>
        <end position="40"/>
    </location>
</feature>
<dbReference type="RefSeq" id="WP_209380392.1">
    <property type="nucleotide sequence ID" value="NZ_JAGIZB010000014.1"/>
</dbReference>
<proteinExistence type="predicted"/>
<sequence length="258" mass="28458">MPRDDSLPAATRGRPEATRARAALIGLSAILLLTIGYFIYRQVAVVPGTAQMIVVSKGGEVTRILGPGQWGLINPWSHGRTVYDMAVRAADRSAPDAGMPALSAEGHPMTVFGTAFWHEGAEEDLRWRFSHIRPEPDLLPALMSASVQAVMGSRPMDEIIRETGTVQTALTEDLRRRARELLRIEIREFVITRIDTGESYRAVVAEREIGRARAAAVAASPAVAGNNENAVEVEMIRRWDGRGVIPESMERRAPRRER</sequence>
<evidence type="ECO:0000259" key="3">
    <source>
        <dbReference type="Pfam" id="PF01145"/>
    </source>
</evidence>
<keyword evidence="2" id="KW-0812">Transmembrane</keyword>